<sequence>MDWATPKEDGLKFIGLGRANPTGPSLLLAAAAAVAGAVSRPSDCAPDLLVKERERSSSLRGRSIEGRQIGPHCRSRCCWLLVLPAASLPLVSLLFGCSRSTSQQLAASQRRLDLLMHSQVTPSWSHWHGLAGEEERLSAEEEEGPKSYFVIV</sequence>
<dbReference type="Proteomes" id="UP001060085">
    <property type="component" value="Linkage Group LG02"/>
</dbReference>
<evidence type="ECO:0000313" key="1">
    <source>
        <dbReference type="EMBL" id="KAI5674953.1"/>
    </source>
</evidence>
<name>A0ACC0BR06_CATRO</name>
<evidence type="ECO:0000313" key="2">
    <source>
        <dbReference type="Proteomes" id="UP001060085"/>
    </source>
</evidence>
<dbReference type="EMBL" id="CM044702">
    <property type="protein sequence ID" value="KAI5674953.1"/>
    <property type="molecule type" value="Genomic_DNA"/>
</dbReference>
<organism evidence="1 2">
    <name type="scientific">Catharanthus roseus</name>
    <name type="common">Madagascar periwinkle</name>
    <name type="synonym">Vinca rosea</name>
    <dbReference type="NCBI Taxonomy" id="4058"/>
    <lineage>
        <taxon>Eukaryota</taxon>
        <taxon>Viridiplantae</taxon>
        <taxon>Streptophyta</taxon>
        <taxon>Embryophyta</taxon>
        <taxon>Tracheophyta</taxon>
        <taxon>Spermatophyta</taxon>
        <taxon>Magnoliopsida</taxon>
        <taxon>eudicotyledons</taxon>
        <taxon>Gunneridae</taxon>
        <taxon>Pentapetalae</taxon>
        <taxon>asterids</taxon>
        <taxon>lamiids</taxon>
        <taxon>Gentianales</taxon>
        <taxon>Apocynaceae</taxon>
        <taxon>Rauvolfioideae</taxon>
        <taxon>Vinceae</taxon>
        <taxon>Catharanthinae</taxon>
        <taxon>Catharanthus</taxon>
    </lineage>
</organism>
<accession>A0ACC0BR06</accession>
<comment type="caution">
    <text evidence="1">The sequence shown here is derived from an EMBL/GenBank/DDBJ whole genome shotgun (WGS) entry which is preliminary data.</text>
</comment>
<protein>
    <submittedName>
        <fullName evidence="1">Uncharacterized protein</fullName>
    </submittedName>
</protein>
<proteinExistence type="predicted"/>
<reference evidence="2" key="1">
    <citation type="journal article" date="2023" name="Nat. Plants">
        <title>Single-cell RNA sequencing provides a high-resolution roadmap for understanding the multicellular compartmentation of specialized metabolism.</title>
        <authorList>
            <person name="Sun S."/>
            <person name="Shen X."/>
            <person name="Li Y."/>
            <person name="Li Y."/>
            <person name="Wang S."/>
            <person name="Li R."/>
            <person name="Zhang H."/>
            <person name="Shen G."/>
            <person name="Guo B."/>
            <person name="Wei J."/>
            <person name="Xu J."/>
            <person name="St-Pierre B."/>
            <person name="Chen S."/>
            <person name="Sun C."/>
        </authorList>
    </citation>
    <scope>NUCLEOTIDE SEQUENCE [LARGE SCALE GENOMIC DNA]</scope>
</reference>
<keyword evidence="2" id="KW-1185">Reference proteome</keyword>
<gene>
    <name evidence="1" type="ORF">M9H77_05903</name>
</gene>